<dbReference type="Gene3D" id="3.40.630.30">
    <property type="match status" value="1"/>
</dbReference>
<comment type="caution">
    <text evidence="2">The sequence shown here is derived from an EMBL/GenBank/DDBJ whole genome shotgun (WGS) entry which is preliminary data.</text>
</comment>
<dbReference type="STRING" id="1265846.PROCOU_06368"/>
<dbReference type="EMBL" id="SNZK01000001">
    <property type="protein sequence ID" value="TDR55520.1"/>
    <property type="molecule type" value="Genomic_DNA"/>
</dbReference>
<reference evidence="2 3" key="1">
    <citation type="submission" date="2019-03" db="EMBL/GenBank/DDBJ databases">
        <title>Genomic Encyclopedia of Type Strains, Phase III (KMG-III): the genomes of soil and plant-associated and newly described type strains.</title>
        <authorList>
            <person name="Whitman W."/>
        </authorList>
    </citation>
    <scope>NUCLEOTIDE SEQUENCE [LARGE SCALE GENOMIC DNA]</scope>
    <source>
        <strain evidence="2 3">CECT 7972</strain>
    </source>
</reference>
<dbReference type="CDD" id="cd04301">
    <property type="entry name" value="NAT_SF"/>
    <property type="match status" value="1"/>
</dbReference>
<dbReference type="RefSeq" id="WP_036070263.1">
    <property type="nucleotide sequence ID" value="NZ_JAASUO010000001.1"/>
</dbReference>
<name>A0A4R6ZS50_9LIST</name>
<accession>A0A4R6ZS50</accession>
<dbReference type="PROSITE" id="PS51186">
    <property type="entry name" value="GNAT"/>
    <property type="match status" value="1"/>
</dbReference>
<dbReference type="SUPFAM" id="SSF55729">
    <property type="entry name" value="Acyl-CoA N-acyltransferases (Nat)"/>
    <property type="match status" value="1"/>
</dbReference>
<dbReference type="Pfam" id="PF00583">
    <property type="entry name" value="Acetyltransf_1"/>
    <property type="match status" value="1"/>
</dbReference>
<dbReference type="PANTHER" id="PTHR43415:SF3">
    <property type="entry name" value="GNAT-FAMILY ACETYLTRANSFERASE"/>
    <property type="match status" value="1"/>
</dbReference>
<dbReference type="InterPro" id="IPR000182">
    <property type="entry name" value="GNAT_dom"/>
</dbReference>
<protein>
    <submittedName>
        <fullName evidence="2">Acetyltransferase (GNAT) family protein</fullName>
    </submittedName>
</protein>
<dbReference type="GO" id="GO:0016747">
    <property type="term" value="F:acyltransferase activity, transferring groups other than amino-acyl groups"/>
    <property type="evidence" value="ECO:0007669"/>
    <property type="project" value="InterPro"/>
</dbReference>
<evidence type="ECO:0000313" key="3">
    <source>
        <dbReference type="Proteomes" id="UP000295558"/>
    </source>
</evidence>
<sequence>MIQIREACEYDAKRFAKMQLQIDGETDYMLYGAGEREISVKDARKRIEFFADLPYSMIFVAEDMETDALVGFLIADGNPPNRMQHSIYIAVGVVKSHWGRGVATRLFGHMEAWAKSRGVVRRIELGVLCENQPALRLYQNLGYEIEGTHRDSFMIGAKYYDTYWMSKLI</sequence>
<keyword evidence="2" id="KW-0808">Transferase</keyword>
<keyword evidence="3" id="KW-1185">Reference proteome</keyword>
<gene>
    <name evidence="2" type="ORF">DFP96_101457</name>
</gene>
<dbReference type="Proteomes" id="UP000295558">
    <property type="component" value="Unassembled WGS sequence"/>
</dbReference>
<feature type="domain" description="N-acetyltransferase" evidence="1">
    <location>
        <begin position="2"/>
        <end position="169"/>
    </location>
</feature>
<evidence type="ECO:0000259" key="1">
    <source>
        <dbReference type="PROSITE" id="PS51186"/>
    </source>
</evidence>
<evidence type="ECO:0000313" key="2">
    <source>
        <dbReference type="EMBL" id="TDR55520.1"/>
    </source>
</evidence>
<dbReference type="AlphaFoldDB" id="A0A4R6ZS50"/>
<proteinExistence type="predicted"/>
<organism evidence="2 3">
    <name type="scientific">Listeria rocourtiae</name>
    <dbReference type="NCBI Taxonomy" id="647910"/>
    <lineage>
        <taxon>Bacteria</taxon>
        <taxon>Bacillati</taxon>
        <taxon>Bacillota</taxon>
        <taxon>Bacilli</taxon>
        <taxon>Bacillales</taxon>
        <taxon>Listeriaceae</taxon>
        <taxon>Listeria</taxon>
    </lineage>
</organism>
<dbReference type="PANTHER" id="PTHR43415">
    <property type="entry name" value="SPERMIDINE N(1)-ACETYLTRANSFERASE"/>
    <property type="match status" value="1"/>
</dbReference>
<dbReference type="InterPro" id="IPR016181">
    <property type="entry name" value="Acyl_CoA_acyltransferase"/>
</dbReference>